<dbReference type="PROSITE" id="PS00631">
    <property type="entry name" value="CYTOSOL_AP"/>
    <property type="match status" value="1"/>
</dbReference>
<evidence type="ECO:0000313" key="11">
    <source>
        <dbReference type="Proteomes" id="UP001059576"/>
    </source>
</evidence>
<proteinExistence type="inferred from homology"/>
<dbReference type="RefSeq" id="WP_165036256.1">
    <property type="nucleotide sequence ID" value="NZ_CP101808.1"/>
</dbReference>
<evidence type="ECO:0000256" key="7">
    <source>
        <dbReference type="ARBA" id="ARBA00050021"/>
    </source>
</evidence>
<evidence type="ECO:0000256" key="8">
    <source>
        <dbReference type="ARBA" id="ARBA00050061"/>
    </source>
</evidence>
<dbReference type="CDD" id="cd00433">
    <property type="entry name" value="Peptidase_M17"/>
    <property type="match status" value="1"/>
</dbReference>
<evidence type="ECO:0000256" key="5">
    <source>
        <dbReference type="ARBA" id="ARBA00033172"/>
    </source>
</evidence>
<accession>A0ABY5J146</accession>
<dbReference type="SUPFAM" id="SSF53187">
    <property type="entry name" value="Zn-dependent exopeptidases"/>
    <property type="match status" value="1"/>
</dbReference>
<comment type="function">
    <text evidence="6">Presumably involved in the processing and regular turnover of intracellular proteins. Catalyzes the removal of unsubstituted N-terminal amino acids from various peptides.</text>
</comment>
<evidence type="ECO:0000256" key="4">
    <source>
        <dbReference type="ARBA" id="ARBA00022801"/>
    </source>
</evidence>
<evidence type="ECO:0000259" key="9">
    <source>
        <dbReference type="PROSITE" id="PS00631"/>
    </source>
</evidence>
<comment type="similarity">
    <text evidence="1">Belongs to the peptidase M17 family.</text>
</comment>
<feature type="domain" description="Cytosol aminopeptidase" evidence="9">
    <location>
        <begin position="301"/>
        <end position="308"/>
    </location>
</feature>
<keyword evidence="11" id="KW-1185">Reference proteome</keyword>
<dbReference type="InterPro" id="IPR000819">
    <property type="entry name" value="Peptidase_M17_C"/>
</dbReference>
<sequence length="445" mass="50329">MQISNKRNDAIFMSCQLVNKTDLTSLVNIDLASNAGTLAFDKNKYNYEWLYRNLLVMFKDSKQEWQINLDSFLNDAISDIDELVMCFTYSYHFVFDKQYNLKKDYKDKKHKITLFTTRTYNRKKMEKAQVIAKNISEVKELQVMPPNICTSEYLAKRIVDDFNKMNLPHTTGKFLNKKEMEKLGMNLLLGVNKGSSYEPRLVVLEYTPKPVNKQKTVYVGKGITFDSGGYNIKTGKYMLGMKFDMSGAAIMAGTLKSIAMLNGKQNVACVLAITDNRLDGDAITPDMVIKAMNGMHVEIENTDAEGRLVLSDALTYAAKELKATTIIDAATLTGSVLWALGTTFSGVWSTDDKKFEKLWDAAQVQHELIWRMPMHEDFDKKNLETDIADIKNCSETTLSDSNDAAMYLKHFVEKVDYIHCDIAGTAEIDGKPTAALLKTFTEFGL</sequence>
<evidence type="ECO:0000256" key="3">
    <source>
        <dbReference type="ARBA" id="ARBA00022670"/>
    </source>
</evidence>
<dbReference type="PANTHER" id="PTHR11963:SF23">
    <property type="entry name" value="CYTOSOL AMINOPEPTIDASE"/>
    <property type="match status" value="1"/>
</dbReference>
<reference evidence="10" key="1">
    <citation type="submission" date="2022-07" db="EMBL/GenBank/DDBJ databases">
        <title>Complete genome of Mycoplasma equigenitalium type strain T37.</title>
        <authorList>
            <person name="Spergser J."/>
        </authorList>
    </citation>
    <scope>NUCLEOTIDE SEQUENCE</scope>
    <source>
        <strain evidence="10">T37</strain>
    </source>
</reference>
<dbReference type="EMBL" id="CP101808">
    <property type="protein sequence ID" value="UUD36977.1"/>
    <property type="molecule type" value="Genomic_DNA"/>
</dbReference>
<dbReference type="InterPro" id="IPR011356">
    <property type="entry name" value="Leucine_aapep/pepB"/>
</dbReference>
<dbReference type="Pfam" id="PF00883">
    <property type="entry name" value="Peptidase_M17"/>
    <property type="match status" value="1"/>
</dbReference>
<keyword evidence="3" id="KW-0645">Protease</keyword>
<protein>
    <recommendedName>
        <fullName evidence="7">Probable cytosol aminopeptidase</fullName>
    </recommendedName>
    <alternativeName>
        <fullName evidence="8">Leucine aminopeptidase</fullName>
    </alternativeName>
    <alternativeName>
        <fullName evidence="5">Leucyl aminopeptidase</fullName>
    </alternativeName>
</protein>
<name>A0ABY5J146_9BACT</name>
<gene>
    <name evidence="10" type="ORF">NPA09_00125</name>
</gene>
<keyword evidence="4" id="KW-0378">Hydrolase</keyword>
<dbReference type="Gene3D" id="3.40.630.10">
    <property type="entry name" value="Zn peptidases"/>
    <property type="match status" value="1"/>
</dbReference>
<dbReference type="PRINTS" id="PR00481">
    <property type="entry name" value="LAMNOPPTDASE"/>
</dbReference>
<evidence type="ECO:0000256" key="2">
    <source>
        <dbReference type="ARBA" id="ARBA00022438"/>
    </source>
</evidence>
<evidence type="ECO:0000256" key="1">
    <source>
        <dbReference type="ARBA" id="ARBA00009528"/>
    </source>
</evidence>
<dbReference type="Proteomes" id="UP001059576">
    <property type="component" value="Chromosome"/>
</dbReference>
<dbReference type="PANTHER" id="PTHR11963">
    <property type="entry name" value="LEUCINE AMINOPEPTIDASE-RELATED"/>
    <property type="match status" value="1"/>
</dbReference>
<organism evidence="10 11">
    <name type="scientific">Mycoplasmopsis equigenitalium</name>
    <dbReference type="NCBI Taxonomy" id="114883"/>
    <lineage>
        <taxon>Bacteria</taxon>
        <taxon>Bacillati</taxon>
        <taxon>Mycoplasmatota</taxon>
        <taxon>Mycoplasmoidales</taxon>
        <taxon>Metamycoplasmataceae</taxon>
        <taxon>Mycoplasmopsis</taxon>
    </lineage>
</organism>
<evidence type="ECO:0000256" key="6">
    <source>
        <dbReference type="ARBA" id="ARBA00049972"/>
    </source>
</evidence>
<keyword evidence="2" id="KW-0031">Aminopeptidase</keyword>
<evidence type="ECO:0000313" key="10">
    <source>
        <dbReference type="EMBL" id="UUD36977.1"/>
    </source>
</evidence>